<reference evidence="1" key="1">
    <citation type="journal article" date="2020" name="Stud. Mycol.">
        <title>101 Dothideomycetes genomes: a test case for predicting lifestyles and emergence of pathogens.</title>
        <authorList>
            <person name="Haridas S."/>
            <person name="Albert R."/>
            <person name="Binder M."/>
            <person name="Bloem J."/>
            <person name="Labutti K."/>
            <person name="Salamov A."/>
            <person name="Andreopoulos B."/>
            <person name="Baker S."/>
            <person name="Barry K."/>
            <person name="Bills G."/>
            <person name="Bluhm B."/>
            <person name="Cannon C."/>
            <person name="Castanera R."/>
            <person name="Culley D."/>
            <person name="Daum C."/>
            <person name="Ezra D."/>
            <person name="Gonzalez J."/>
            <person name="Henrissat B."/>
            <person name="Kuo A."/>
            <person name="Liang C."/>
            <person name="Lipzen A."/>
            <person name="Lutzoni F."/>
            <person name="Magnuson J."/>
            <person name="Mondo S."/>
            <person name="Nolan M."/>
            <person name="Ohm R."/>
            <person name="Pangilinan J."/>
            <person name="Park H.-J."/>
            <person name="Ramirez L."/>
            <person name="Alfaro M."/>
            <person name="Sun H."/>
            <person name="Tritt A."/>
            <person name="Yoshinaga Y."/>
            <person name="Zwiers L.-H."/>
            <person name="Turgeon B."/>
            <person name="Goodwin S."/>
            <person name="Spatafora J."/>
            <person name="Crous P."/>
            <person name="Grigoriev I."/>
        </authorList>
    </citation>
    <scope>NUCLEOTIDE SEQUENCE</scope>
    <source>
        <strain evidence="1">CBS 119925</strain>
    </source>
</reference>
<accession>A0A6A6V550</accession>
<proteinExistence type="predicted"/>
<evidence type="ECO:0000313" key="2">
    <source>
        <dbReference type="Proteomes" id="UP000799440"/>
    </source>
</evidence>
<dbReference type="Proteomes" id="UP000799440">
    <property type="component" value="Unassembled WGS sequence"/>
</dbReference>
<dbReference type="AlphaFoldDB" id="A0A6A6V550"/>
<keyword evidence="2" id="KW-1185">Reference proteome</keyword>
<dbReference type="EMBL" id="MU006581">
    <property type="protein sequence ID" value="KAF2745615.1"/>
    <property type="molecule type" value="Genomic_DNA"/>
</dbReference>
<evidence type="ECO:0000313" key="1">
    <source>
        <dbReference type="EMBL" id="KAF2745615.1"/>
    </source>
</evidence>
<sequence>MRHQTAAYFYVARIPRLSLFRRPAVHAVRLSRLQTFTVGHVVRSRRVHHDPSISPNIFTPRCPTLIASLVSAVVARIGGCQRVKGRNDLVPGCDMLSNACIELDSSLCRTALLSSRPGQRLPANCFTALSESSPSPTAFHSPAAGHPPIRAVPLARQSRSEQTTSSSTLCIVWDLLLRSSYT</sequence>
<organism evidence="1 2">
    <name type="scientific">Sporormia fimetaria CBS 119925</name>
    <dbReference type="NCBI Taxonomy" id="1340428"/>
    <lineage>
        <taxon>Eukaryota</taxon>
        <taxon>Fungi</taxon>
        <taxon>Dikarya</taxon>
        <taxon>Ascomycota</taxon>
        <taxon>Pezizomycotina</taxon>
        <taxon>Dothideomycetes</taxon>
        <taxon>Pleosporomycetidae</taxon>
        <taxon>Pleosporales</taxon>
        <taxon>Sporormiaceae</taxon>
        <taxon>Sporormia</taxon>
    </lineage>
</organism>
<gene>
    <name evidence="1" type="ORF">M011DRAFT_130092</name>
</gene>
<name>A0A6A6V550_9PLEO</name>
<protein>
    <submittedName>
        <fullName evidence="1">Uncharacterized protein</fullName>
    </submittedName>
</protein>